<dbReference type="InParanoid" id="A0A7F5R539"/>
<evidence type="ECO:0000313" key="2">
    <source>
        <dbReference type="Proteomes" id="UP000192223"/>
    </source>
</evidence>
<feature type="region of interest" description="Disordered" evidence="1">
    <location>
        <begin position="293"/>
        <end position="323"/>
    </location>
</feature>
<organism evidence="2 3">
    <name type="scientific">Agrilus planipennis</name>
    <name type="common">Emerald ash borer</name>
    <name type="synonym">Agrilus marcopoli</name>
    <dbReference type="NCBI Taxonomy" id="224129"/>
    <lineage>
        <taxon>Eukaryota</taxon>
        <taxon>Metazoa</taxon>
        <taxon>Ecdysozoa</taxon>
        <taxon>Arthropoda</taxon>
        <taxon>Hexapoda</taxon>
        <taxon>Insecta</taxon>
        <taxon>Pterygota</taxon>
        <taxon>Neoptera</taxon>
        <taxon>Endopterygota</taxon>
        <taxon>Coleoptera</taxon>
        <taxon>Polyphaga</taxon>
        <taxon>Elateriformia</taxon>
        <taxon>Buprestoidea</taxon>
        <taxon>Buprestidae</taxon>
        <taxon>Agrilinae</taxon>
        <taxon>Agrilus</taxon>
    </lineage>
</organism>
<dbReference type="Pfam" id="PF05178">
    <property type="entry name" value="Kri1"/>
    <property type="match status" value="1"/>
</dbReference>
<proteinExistence type="predicted"/>
<accession>A0A7F5R539</accession>
<protein>
    <submittedName>
        <fullName evidence="3">Protein KRI1 homolog</fullName>
    </submittedName>
</protein>
<dbReference type="AlphaFoldDB" id="A0A7F5R539"/>
<evidence type="ECO:0000313" key="3">
    <source>
        <dbReference type="RefSeq" id="XP_025831127.1"/>
    </source>
</evidence>
<dbReference type="GO" id="GO:0000447">
    <property type="term" value="P:endonucleolytic cleavage in ITS1 to separate SSU-rRNA from 5.8S rRNA and LSU-rRNA from tricistronic rRNA transcript (SSU-rRNA, 5.8S rRNA, LSU-rRNA)"/>
    <property type="evidence" value="ECO:0007669"/>
    <property type="project" value="TreeGrafter"/>
</dbReference>
<dbReference type="PANTHER" id="PTHR14490:SF5">
    <property type="entry name" value="PROTEIN KRI1 HOMOLOG"/>
    <property type="match status" value="1"/>
</dbReference>
<dbReference type="GO" id="GO:0030686">
    <property type="term" value="C:90S preribosome"/>
    <property type="evidence" value="ECO:0007669"/>
    <property type="project" value="TreeGrafter"/>
</dbReference>
<sequence>MLGLFDENGDGKVSLQTNNEYAKNYNKWRKKEELHKLKTKYGEEAVSDYESTSSSEEEDIEVNNEFEIEFLKALSCLKTKDPSVYDENTKFFENVETTLRSSKEKGKQPMYLKDYERKLIMENSGQLSDEDDDKTNVLSLTICEEQEQIKNELKDALENIPGSDKDNNWGGLFKQRLKTEEEKTKEEEDYKLWLAGQKQHLEDKSIENQLQPLKDFWNDPNLDEKEKFLRDYILKNRFNDDEENGYIPTYDEIIHDSDEGLSEDENAITEQEEFENKYNFRFEEPDQEFLKRYPRTMESSLRRKDDKRKMKREEVKERKKKEKMQKMEEIKQLKALKKREIEEKIEMLKEITGNNEIGFNVF</sequence>
<reference evidence="3" key="1">
    <citation type="submission" date="2025-08" db="UniProtKB">
        <authorList>
            <consortium name="RefSeq"/>
        </authorList>
    </citation>
    <scope>IDENTIFICATION</scope>
    <source>
        <tissue evidence="3">Entire body</tissue>
    </source>
</reference>
<keyword evidence="2" id="KW-1185">Reference proteome</keyword>
<dbReference type="KEGG" id="apln:108734410"/>
<dbReference type="GeneID" id="108734410"/>
<dbReference type="OrthoDB" id="10252032at2759"/>
<dbReference type="RefSeq" id="XP_025831127.1">
    <property type="nucleotide sequence ID" value="XM_025975342.1"/>
</dbReference>
<gene>
    <name evidence="3" type="primary">LOC108734410</name>
</gene>
<evidence type="ECO:0000256" key="1">
    <source>
        <dbReference type="SAM" id="MobiDB-lite"/>
    </source>
</evidence>
<dbReference type="Proteomes" id="UP000192223">
    <property type="component" value="Unplaced"/>
</dbReference>
<feature type="compositionally biased region" description="Basic and acidic residues" evidence="1">
    <location>
        <begin position="300"/>
        <end position="317"/>
    </location>
</feature>
<name>A0A7F5R539_AGRPL</name>
<dbReference type="PANTHER" id="PTHR14490">
    <property type="entry name" value="ZINC FINGER, ZZ TYPE"/>
    <property type="match status" value="1"/>
</dbReference>
<dbReference type="GO" id="GO:0005730">
    <property type="term" value="C:nucleolus"/>
    <property type="evidence" value="ECO:0007669"/>
    <property type="project" value="TreeGrafter"/>
</dbReference>
<dbReference type="InterPro" id="IPR018034">
    <property type="entry name" value="Kri1"/>
</dbReference>